<feature type="compositionally biased region" description="Basic residues" evidence="2">
    <location>
        <begin position="735"/>
        <end position="748"/>
    </location>
</feature>
<dbReference type="RefSeq" id="XP_062653979.1">
    <property type="nucleotide sequence ID" value="XM_062808480.1"/>
</dbReference>
<name>A0AAE0LMM0_9PEZI</name>
<organism evidence="3 4">
    <name type="scientific">Chaetomium fimeti</name>
    <dbReference type="NCBI Taxonomy" id="1854472"/>
    <lineage>
        <taxon>Eukaryota</taxon>
        <taxon>Fungi</taxon>
        <taxon>Dikarya</taxon>
        <taxon>Ascomycota</taxon>
        <taxon>Pezizomycotina</taxon>
        <taxon>Sordariomycetes</taxon>
        <taxon>Sordariomycetidae</taxon>
        <taxon>Sordariales</taxon>
        <taxon>Chaetomiaceae</taxon>
        <taxon>Chaetomium</taxon>
    </lineage>
</organism>
<feature type="region of interest" description="Disordered" evidence="2">
    <location>
        <begin position="726"/>
        <end position="787"/>
    </location>
</feature>
<accession>A0AAE0LMM0</accession>
<keyword evidence="4" id="KW-1185">Reference proteome</keyword>
<gene>
    <name evidence="3" type="ORF">B0H64DRAFT_59231</name>
</gene>
<dbReference type="PANTHER" id="PTHR23159:SF31">
    <property type="entry name" value="CENTROSOME-ASSOCIATED PROTEIN CEP250 ISOFORM X1"/>
    <property type="match status" value="1"/>
</dbReference>
<protein>
    <submittedName>
        <fullName evidence="3">Uncharacterized protein</fullName>
    </submittedName>
</protein>
<reference evidence="3" key="2">
    <citation type="submission" date="2023-06" db="EMBL/GenBank/DDBJ databases">
        <authorList>
            <consortium name="Lawrence Berkeley National Laboratory"/>
            <person name="Haridas S."/>
            <person name="Hensen N."/>
            <person name="Bonometti L."/>
            <person name="Westerberg I."/>
            <person name="Brannstrom I.O."/>
            <person name="Guillou S."/>
            <person name="Cros-Aarteil S."/>
            <person name="Calhoun S."/>
            <person name="Kuo A."/>
            <person name="Mondo S."/>
            <person name="Pangilinan J."/>
            <person name="Riley R."/>
            <person name="Labutti K."/>
            <person name="Andreopoulos B."/>
            <person name="Lipzen A."/>
            <person name="Chen C."/>
            <person name="Yanf M."/>
            <person name="Daum C."/>
            <person name="Ng V."/>
            <person name="Clum A."/>
            <person name="Steindorff A."/>
            <person name="Ohm R."/>
            <person name="Martin F."/>
            <person name="Silar P."/>
            <person name="Natvig D."/>
            <person name="Lalanne C."/>
            <person name="Gautier V."/>
            <person name="Ament-Velasquez S.L."/>
            <person name="Kruys A."/>
            <person name="Hutchinson M.I."/>
            <person name="Powell A.J."/>
            <person name="Barry K."/>
            <person name="Miller A.N."/>
            <person name="Grigoriev I.V."/>
            <person name="Debuchy R."/>
            <person name="Gladieux P."/>
            <person name="Thoren M.H."/>
            <person name="Johannesson H."/>
        </authorList>
    </citation>
    <scope>NUCLEOTIDE SEQUENCE</scope>
    <source>
        <strain evidence="3">CBS 168.71</strain>
    </source>
</reference>
<evidence type="ECO:0000256" key="2">
    <source>
        <dbReference type="SAM" id="MobiDB-lite"/>
    </source>
</evidence>
<dbReference type="Proteomes" id="UP001278766">
    <property type="component" value="Unassembled WGS sequence"/>
</dbReference>
<feature type="coiled-coil region" evidence="1">
    <location>
        <begin position="57"/>
        <end position="393"/>
    </location>
</feature>
<evidence type="ECO:0000313" key="4">
    <source>
        <dbReference type="Proteomes" id="UP001278766"/>
    </source>
</evidence>
<feature type="compositionally biased region" description="Polar residues" evidence="2">
    <location>
        <begin position="752"/>
        <end position="765"/>
    </location>
</feature>
<feature type="compositionally biased region" description="Low complexity" evidence="2">
    <location>
        <begin position="660"/>
        <end position="673"/>
    </location>
</feature>
<keyword evidence="1" id="KW-0175">Coiled coil</keyword>
<feature type="compositionally biased region" description="Basic and acidic residues" evidence="2">
    <location>
        <begin position="648"/>
        <end position="657"/>
    </location>
</feature>
<dbReference type="EMBL" id="JAUEPN010000013">
    <property type="protein sequence ID" value="KAK3290465.1"/>
    <property type="molecule type" value="Genomic_DNA"/>
</dbReference>
<feature type="region of interest" description="Disordered" evidence="2">
    <location>
        <begin position="648"/>
        <end position="682"/>
    </location>
</feature>
<sequence>MGSHIDADPTQAVDGLVRAIRDLTSDPNYKLVADVFSEFLYVKEQNNKLSSSHQVVLEEYRKFRNDLEDQKGELVSEKNDLELLVQEKVQEIIQLSATRTRLEGDLEDTQKALEEKIAAAAQAAATAAQEYADLQGATTKAYADLEEKTAKEFSDLEEKTAKEYAELEDKTSKEYSDLQEKTAKEYADLEEKTAKEYSELQEKTAKEYSELDAAKAAVEEEKRLGEEAAAAAAAQAADEIAALTEAKTGLEEVKANNEAEISSLKGNVADLETAKADLEQVKADNETEIASLKERIATLEEEKKNLEEELEAARQEVATLNETIVQKNNEIESLQESLRAAEEQIASLQQTVEDKNAEIEDLHGKLTAEGERANTAEAQGRELQTQLNDTTQNLQLTTRKLTELEQYRLVLHSENDDTYVTVLDKIWTTIVTLVEGTFRPDIDEQTLTDPSCWTNLRNSPYLKHATQLQIPLPQSNTPAAKGMRISAVLAVLSRAMHKHLFRPVYLLDDDDENLVKFLRALEDEDPTREAHVRATLVAMMPERQVEQGARRVKMVVREVSWLVQHLLTALQFEAFCAGLEVACKLACDQWMRIQLAQMKIEPYFGPPYDDFDWQVLELPEFAEAAERDACNPRVRDDGDDFADDRLETVEASDRAPSEKSAGGAADAAHSSGGFDNALRNPDEELMDGEVDPDEILLVVWPSMCAVESGELMSITQGLVISKEQARPALEEQRSRSRLIPRPGSRRARTLSMPGQSRGSSPTRQGTKPAHFLAQSLTASDLDGPDDV</sequence>
<dbReference type="Gene3D" id="1.10.287.1490">
    <property type="match status" value="1"/>
</dbReference>
<proteinExistence type="predicted"/>
<dbReference type="GeneID" id="87845428"/>
<reference evidence="3" key="1">
    <citation type="journal article" date="2023" name="Mol. Phylogenet. Evol.">
        <title>Genome-scale phylogeny and comparative genomics of the fungal order Sordariales.</title>
        <authorList>
            <person name="Hensen N."/>
            <person name="Bonometti L."/>
            <person name="Westerberg I."/>
            <person name="Brannstrom I.O."/>
            <person name="Guillou S."/>
            <person name="Cros-Aarteil S."/>
            <person name="Calhoun S."/>
            <person name="Haridas S."/>
            <person name="Kuo A."/>
            <person name="Mondo S."/>
            <person name="Pangilinan J."/>
            <person name="Riley R."/>
            <person name="LaButti K."/>
            <person name="Andreopoulos B."/>
            <person name="Lipzen A."/>
            <person name="Chen C."/>
            <person name="Yan M."/>
            <person name="Daum C."/>
            <person name="Ng V."/>
            <person name="Clum A."/>
            <person name="Steindorff A."/>
            <person name="Ohm R.A."/>
            <person name="Martin F."/>
            <person name="Silar P."/>
            <person name="Natvig D.O."/>
            <person name="Lalanne C."/>
            <person name="Gautier V."/>
            <person name="Ament-Velasquez S.L."/>
            <person name="Kruys A."/>
            <person name="Hutchinson M.I."/>
            <person name="Powell A.J."/>
            <person name="Barry K."/>
            <person name="Miller A.N."/>
            <person name="Grigoriev I.V."/>
            <person name="Debuchy R."/>
            <person name="Gladieux P."/>
            <person name="Hiltunen Thoren M."/>
            <person name="Johannesson H."/>
        </authorList>
    </citation>
    <scope>NUCLEOTIDE SEQUENCE</scope>
    <source>
        <strain evidence="3">CBS 168.71</strain>
    </source>
</reference>
<dbReference type="PANTHER" id="PTHR23159">
    <property type="entry name" value="CENTROSOMAL PROTEIN 2"/>
    <property type="match status" value="1"/>
</dbReference>
<evidence type="ECO:0000313" key="3">
    <source>
        <dbReference type="EMBL" id="KAK3290465.1"/>
    </source>
</evidence>
<evidence type="ECO:0000256" key="1">
    <source>
        <dbReference type="SAM" id="Coils"/>
    </source>
</evidence>
<comment type="caution">
    <text evidence="3">The sequence shown here is derived from an EMBL/GenBank/DDBJ whole genome shotgun (WGS) entry which is preliminary data.</text>
</comment>
<dbReference type="AlphaFoldDB" id="A0AAE0LMM0"/>